<proteinExistence type="predicted"/>
<dbReference type="GO" id="GO:0003700">
    <property type="term" value="F:DNA-binding transcription factor activity"/>
    <property type="evidence" value="ECO:0007669"/>
    <property type="project" value="TreeGrafter"/>
</dbReference>
<keyword evidence="3" id="KW-0804">Transcription</keyword>
<dbReference type="Pfam" id="PF00356">
    <property type="entry name" value="LacI"/>
    <property type="match status" value="1"/>
</dbReference>
<dbReference type="Gene3D" id="3.40.50.2300">
    <property type="match status" value="2"/>
</dbReference>
<keyword evidence="1" id="KW-0805">Transcription regulation</keyword>
<evidence type="ECO:0000256" key="1">
    <source>
        <dbReference type="ARBA" id="ARBA00023015"/>
    </source>
</evidence>
<dbReference type="SUPFAM" id="SSF53822">
    <property type="entry name" value="Periplasmic binding protein-like I"/>
    <property type="match status" value="1"/>
</dbReference>
<dbReference type="STRING" id="675864.SAMN04489747_1791"/>
<evidence type="ECO:0000313" key="6">
    <source>
        <dbReference type="Proteomes" id="UP000198546"/>
    </source>
</evidence>
<dbReference type="SMART" id="SM00354">
    <property type="entry name" value="HTH_LACI"/>
    <property type="match status" value="1"/>
</dbReference>
<keyword evidence="2" id="KW-0238">DNA-binding</keyword>
<evidence type="ECO:0000256" key="3">
    <source>
        <dbReference type="ARBA" id="ARBA00023163"/>
    </source>
</evidence>
<organism evidence="5 6">
    <name type="scientific">Auraticoccus monumenti</name>
    <dbReference type="NCBI Taxonomy" id="675864"/>
    <lineage>
        <taxon>Bacteria</taxon>
        <taxon>Bacillati</taxon>
        <taxon>Actinomycetota</taxon>
        <taxon>Actinomycetes</taxon>
        <taxon>Propionibacteriales</taxon>
        <taxon>Propionibacteriaceae</taxon>
        <taxon>Auraticoccus</taxon>
    </lineage>
</organism>
<dbReference type="InterPro" id="IPR000843">
    <property type="entry name" value="HTH_LacI"/>
</dbReference>
<evidence type="ECO:0000259" key="4">
    <source>
        <dbReference type="PROSITE" id="PS50932"/>
    </source>
</evidence>
<sequence>MFATVLPSCSTSPVEVDTPVGDAADRAPTLADVAAGAGVAVSTVSRALSHPARVNVTTRHRIERVAEQLGYVRPGSAPSNGGTGLAVAVLLPDTNNPFFVDLLRGVQRELKARGRHLLLIDTENSAALDELALSRVRGICDGAVVLTPRLSEARLDALEHASMPLVTVNRPRRSRPSVVIDAASGFGQAVEHLVSMGHRRLVYVSGPRTNWSTERRWRTVARSAERLGVEVSRTGPHPPVRAAGTGAAEAVINSGATGVLVFNDMIAISMLQRFAERSIRIPDDLSVVGCDDVFAAACCHPALTTISSPAEQAGRVAVSLLLGGDVDESRSVLLPTHLVVRGSTGPAPA</sequence>
<keyword evidence="6" id="KW-1185">Reference proteome</keyword>
<protein>
    <submittedName>
        <fullName evidence="5">Transcriptional regulator, LacI family</fullName>
    </submittedName>
</protein>
<dbReference type="CDD" id="cd01392">
    <property type="entry name" value="HTH_LacI"/>
    <property type="match status" value="1"/>
</dbReference>
<dbReference type="AlphaFoldDB" id="A0A1G6XST3"/>
<dbReference type="OrthoDB" id="3258243at2"/>
<dbReference type="PANTHER" id="PTHR30146:SF155">
    <property type="entry name" value="ALANINE RACEMASE"/>
    <property type="match status" value="1"/>
</dbReference>
<dbReference type="Proteomes" id="UP000198546">
    <property type="component" value="Chromosome i"/>
</dbReference>
<dbReference type="CDD" id="cd06267">
    <property type="entry name" value="PBP1_LacI_sugar_binding-like"/>
    <property type="match status" value="1"/>
</dbReference>
<dbReference type="InterPro" id="IPR028082">
    <property type="entry name" value="Peripla_BP_I"/>
</dbReference>
<gene>
    <name evidence="5" type="ORF">SAMN04489747_1791</name>
</gene>
<feature type="domain" description="HTH lacI-type" evidence="4">
    <location>
        <begin position="28"/>
        <end position="82"/>
    </location>
</feature>
<dbReference type="Pfam" id="PF13377">
    <property type="entry name" value="Peripla_BP_3"/>
    <property type="match status" value="1"/>
</dbReference>
<dbReference type="InterPro" id="IPR010982">
    <property type="entry name" value="Lambda_DNA-bd_dom_sf"/>
</dbReference>
<dbReference type="EMBL" id="LT629688">
    <property type="protein sequence ID" value="SDD81041.1"/>
    <property type="molecule type" value="Genomic_DNA"/>
</dbReference>
<name>A0A1G6XST3_9ACTN</name>
<evidence type="ECO:0000313" key="5">
    <source>
        <dbReference type="EMBL" id="SDD81041.1"/>
    </source>
</evidence>
<reference evidence="5 6" key="1">
    <citation type="submission" date="2016-10" db="EMBL/GenBank/DDBJ databases">
        <authorList>
            <person name="de Groot N.N."/>
        </authorList>
    </citation>
    <scope>NUCLEOTIDE SEQUENCE [LARGE SCALE GENOMIC DNA]</scope>
    <source>
        <strain evidence="5 6">MON 2.2</strain>
    </source>
</reference>
<dbReference type="SUPFAM" id="SSF47413">
    <property type="entry name" value="lambda repressor-like DNA-binding domains"/>
    <property type="match status" value="1"/>
</dbReference>
<accession>A0A1G6XST3</accession>
<dbReference type="PANTHER" id="PTHR30146">
    <property type="entry name" value="LACI-RELATED TRANSCRIPTIONAL REPRESSOR"/>
    <property type="match status" value="1"/>
</dbReference>
<dbReference type="PROSITE" id="PS50932">
    <property type="entry name" value="HTH_LACI_2"/>
    <property type="match status" value="1"/>
</dbReference>
<dbReference type="GO" id="GO:0000976">
    <property type="term" value="F:transcription cis-regulatory region binding"/>
    <property type="evidence" value="ECO:0007669"/>
    <property type="project" value="TreeGrafter"/>
</dbReference>
<evidence type="ECO:0000256" key="2">
    <source>
        <dbReference type="ARBA" id="ARBA00023125"/>
    </source>
</evidence>
<dbReference type="InterPro" id="IPR046335">
    <property type="entry name" value="LacI/GalR-like_sensor"/>
</dbReference>
<dbReference type="Gene3D" id="1.10.260.40">
    <property type="entry name" value="lambda repressor-like DNA-binding domains"/>
    <property type="match status" value="1"/>
</dbReference>